<dbReference type="RefSeq" id="WP_047190846.1">
    <property type="nucleotide sequence ID" value="NZ_LCYG01000055.1"/>
</dbReference>
<dbReference type="InterPro" id="IPR006059">
    <property type="entry name" value="SBP"/>
</dbReference>
<dbReference type="Pfam" id="PF01547">
    <property type="entry name" value="SBP_bac_1"/>
    <property type="match status" value="1"/>
</dbReference>
<keyword evidence="3 5" id="KW-0732">Signal</keyword>
<reference evidence="6 7" key="1">
    <citation type="submission" date="2015-05" db="EMBL/GenBank/DDBJ databases">
        <title>Draft genome sequence of Microvirga vignae strain BR3299, a novel nitrogen fixing bacteria isolated from Brazil semi-aired region.</title>
        <authorList>
            <person name="Zilli J.E."/>
            <person name="Passos S.R."/>
            <person name="Leite J."/>
            <person name="Baldani J.I."/>
            <person name="Xavier G.R."/>
            <person name="Rumjaneck N.G."/>
            <person name="Simoes-Araujo J.L."/>
        </authorList>
    </citation>
    <scope>NUCLEOTIDE SEQUENCE [LARGE SCALE GENOMIC DNA]</scope>
    <source>
        <strain evidence="6 7">BR3299</strain>
    </source>
</reference>
<evidence type="ECO:0000256" key="3">
    <source>
        <dbReference type="ARBA" id="ARBA00022729"/>
    </source>
</evidence>
<dbReference type="PANTHER" id="PTHR30061:SF50">
    <property type="entry name" value="MALTOSE_MALTODEXTRIN-BINDING PERIPLASMIC PROTEIN"/>
    <property type="match status" value="1"/>
</dbReference>
<keyword evidence="2" id="KW-0813">Transport</keyword>
<evidence type="ECO:0000256" key="5">
    <source>
        <dbReference type="SAM" id="SignalP"/>
    </source>
</evidence>
<proteinExistence type="inferred from homology"/>
<comment type="similarity">
    <text evidence="1">Belongs to the bacterial solute-binding protein 1 family.</text>
</comment>
<keyword evidence="7" id="KW-1185">Reference proteome</keyword>
<dbReference type="PATRIC" id="fig|1225564.3.peg.5391"/>
<dbReference type="AlphaFoldDB" id="A0A0H1RFR2"/>
<dbReference type="Gene3D" id="3.40.190.10">
    <property type="entry name" value="Periplasmic binding protein-like II"/>
    <property type="match status" value="2"/>
</dbReference>
<sequence length="421" mass="45553">MSRVIASLTLAAGLLTSASVSAVEISISCSALGKEYEICKQGVDAWAQKTGNTVKIVSTPNSATERLALYQQLLAAGAGDIDVFQIDVVWTGILADHLQDLTSNGQSVVSQHLPAMVETSRVNGKLMAMPWFADAGLLYYRKDLLDKYKRPVPQTWSDLTETARMIQEGERKEGKGDFWGYVWQGRAYEGLTTVALEWIASYNGGTIVDEKGEVTVENPKAVEALKTAAGWVGTITPEGVLNYTEEEARGVFQAGNAAFMRNWPYAWALAQGADSTIKDKVGIAPLPKGGADGRHAGTLGGQLLAVSKYSKNADAAIDLVMYLTGQEEQKRRAVQGSFNPTLVSLYGDADVAKANPFIGDLADVFANAVARPATVTGQNYNKVSTEFFNAVHQVLSKRAEPAQALNRLDRDLKRIKRSGWQ</sequence>
<feature type="chain" id="PRO_5002593009" evidence="5">
    <location>
        <begin position="23"/>
        <end position="421"/>
    </location>
</feature>
<gene>
    <name evidence="6" type="ORF">AA309_20365</name>
</gene>
<dbReference type="PANTHER" id="PTHR30061">
    <property type="entry name" value="MALTOSE-BINDING PERIPLASMIC PROTEIN"/>
    <property type="match status" value="1"/>
</dbReference>
<evidence type="ECO:0000256" key="4">
    <source>
        <dbReference type="ARBA" id="ARBA00022764"/>
    </source>
</evidence>
<feature type="signal peptide" evidence="5">
    <location>
        <begin position="1"/>
        <end position="22"/>
    </location>
</feature>
<protein>
    <submittedName>
        <fullName evidence="6">ABC transporter substrate-binding protein</fullName>
    </submittedName>
</protein>
<evidence type="ECO:0000313" key="6">
    <source>
        <dbReference type="EMBL" id="KLK91447.1"/>
    </source>
</evidence>
<dbReference type="GO" id="GO:0042956">
    <property type="term" value="P:maltodextrin transmembrane transport"/>
    <property type="evidence" value="ECO:0007669"/>
    <property type="project" value="TreeGrafter"/>
</dbReference>
<organism evidence="6 7">
    <name type="scientific">Microvirga vignae</name>
    <dbReference type="NCBI Taxonomy" id="1225564"/>
    <lineage>
        <taxon>Bacteria</taxon>
        <taxon>Pseudomonadati</taxon>
        <taxon>Pseudomonadota</taxon>
        <taxon>Alphaproteobacteria</taxon>
        <taxon>Hyphomicrobiales</taxon>
        <taxon>Methylobacteriaceae</taxon>
        <taxon>Microvirga</taxon>
    </lineage>
</organism>
<dbReference type="SUPFAM" id="SSF53850">
    <property type="entry name" value="Periplasmic binding protein-like II"/>
    <property type="match status" value="1"/>
</dbReference>
<evidence type="ECO:0000256" key="1">
    <source>
        <dbReference type="ARBA" id="ARBA00008520"/>
    </source>
</evidence>
<accession>A0A0H1RFR2</accession>
<evidence type="ECO:0000256" key="2">
    <source>
        <dbReference type="ARBA" id="ARBA00022448"/>
    </source>
</evidence>
<evidence type="ECO:0000313" key="7">
    <source>
        <dbReference type="Proteomes" id="UP000035489"/>
    </source>
</evidence>
<dbReference type="OrthoDB" id="9808332at2"/>
<keyword evidence="4" id="KW-0574">Periplasm</keyword>
<dbReference type="CDD" id="cd14750">
    <property type="entry name" value="PBP2_TMBP"/>
    <property type="match status" value="1"/>
</dbReference>
<name>A0A0H1RFR2_9HYPH</name>
<dbReference type="GO" id="GO:0015768">
    <property type="term" value="P:maltose transport"/>
    <property type="evidence" value="ECO:0007669"/>
    <property type="project" value="TreeGrafter"/>
</dbReference>
<comment type="caution">
    <text evidence="6">The sequence shown here is derived from an EMBL/GenBank/DDBJ whole genome shotgun (WGS) entry which is preliminary data.</text>
</comment>
<dbReference type="GO" id="GO:0055052">
    <property type="term" value="C:ATP-binding cassette (ABC) transporter complex, substrate-binding subunit-containing"/>
    <property type="evidence" value="ECO:0007669"/>
    <property type="project" value="TreeGrafter"/>
</dbReference>
<dbReference type="GO" id="GO:1901982">
    <property type="term" value="F:maltose binding"/>
    <property type="evidence" value="ECO:0007669"/>
    <property type="project" value="TreeGrafter"/>
</dbReference>
<dbReference type="Proteomes" id="UP000035489">
    <property type="component" value="Unassembled WGS sequence"/>
</dbReference>
<dbReference type="STRING" id="1225564.AA309_20365"/>
<dbReference type="EMBL" id="LCYG01000055">
    <property type="protein sequence ID" value="KLK91447.1"/>
    <property type="molecule type" value="Genomic_DNA"/>
</dbReference>